<dbReference type="GO" id="GO:2001044">
    <property type="term" value="P:regulation of integrin-mediated signaling pathway"/>
    <property type="evidence" value="ECO:0007669"/>
    <property type="project" value="TreeGrafter"/>
</dbReference>
<dbReference type="GeneID" id="110288568"/>
<name>A0A6P5P8N0_MUSCR</name>
<dbReference type="PANTHER" id="PTHR16529">
    <property type="entry name" value="CD177 ANTIGEN"/>
    <property type="match status" value="1"/>
</dbReference>
<keyword evidence="2" id="KW-1003">Cell membrane</keyword>
<gene>
    <name evidence="8" type="primary">LOC110288568</name>
</gene>
<dbReference type="GO" id="GO:0045217">
    <property type="term" value="P:cell-cell junction maintenance"/>
    <property type="evidence" value="ECO:0007669"/>
    <property type="project" value="TreeGrafter"/>
</dbReference>
<evidence type="ECO:0000256" key="3">
    <source>
        <dbReference type="ARBA" id="ARBA00022729"/>
    </source>
</evidence>
<dbReference type="CDD" id="cd23633">
    <property type="entry name" value="TFP_LU_ECD_LYPD4_rpt2_like"/>
    <property type="match status" value="1"/>
</dbReference>
<accession>A0A6P5P8N0</accession>
<evidence type="ECO:0000256" key="6">
    <source>
        <dbReference type="SAM" id="Phobius"/>
    </source>
</evidence>
<dbReference type="GO" id="GO:0007159">
    <property type="term" value="P:leukocyte cell-cell adhesion"/>
    <property type="evidence" value="ECO:0007669"/>
    <property type="project" value="TreeGrafter"/>
</dbReference>
<evidence type="ECO:0000313" key="8">
    <source>
        <dbReference type="RefSeq" id="XP_021010541.1"/>
    </source>
</evidence>
<organism evidence="7 8">
    <name type="scientific">Mus caroli</name>
    <name type="common">Ryukyu mouse</name>
    <name type="synonym">Ricefield mouse</name>
    <dbReference type="NCBI Taxonomy" id="10089"/>
    <lineage>
        <taxon>Eukaryota</taxon>
        <taxon>Metazoa</taxon>
        <taxon>Chordata</taxon>
        <taxon>Craniata</taxon>
        <taxon>Vertebrata</taxon>
        <taxon>Euteleostomi</taxon>
        <taxon>Mammalia</taxon>
        <taxon>Eutheria</taxon>
        <taxon>Euarchontoglires</taxon>
        <taxon>Glires</taxon>
        <taxon>Rodentia</taxon>
        <taxon>Myomorpha</taxon>
        <taxon>Muroidea</taxon>
        <taxon>Muridae</taxon>
        <taxon>Murinae</taxon>
        <taxon>Mus</taxon>
        <taxon>Mus</taxon>
    </lineage>
</organism>
<dbReference type="GO" id="GO:0043315">
    <property type="term" value="P:positive regulation of neutrophil degranulation"/>
    <property type="evidence" value="ECO:0007669"/>
    <property type="project" value="TreeGrafter"/>
</dbReference>
<evidence type="ECO:0000313" key="7">
    <source>
        <dbReference type="Proteomes" id="UP000515126"/>
    </source>
</evidence>
<evidence type="ECO:0000256" key="5">
    <source>
        <dbReference type="ARBA" id="ARBA00023180"/>
    </source>
</evidence>
<protein>
    <submittedName>
        <fullName evidence="8">CD177 antigen-like</fullName>
    </submittedName>
</protein>
<proteinExistence type="predicted"/>
<dbReference type="GO" id="GO:0044853">
    <property type="term" value="C:plasma membrane raft"/>
    <property type="evidence" value="ECO:0007669"/>
    <property type="project" value="TreeGrafter"/>
</dbReference>
<keyword evidence="7" id="KW-1185">Reference proteome</keyword>
<sequence length="216" mass="23798">MKFGQNFSKTSIEWIVDRTIALESNKGKMCQETFLLIDVGTTALILGSKGPSIQSHRNVRNITVFARGPGLKAIIFYHVCDIELCNRANSTRMLIDSIPSVAPTVRGRQPCPICLHFKGVCNSKSNLAICPRGTRCYMSDLTLHGGGLSAIFSISGCLVYPQKFLMKNQSSIGTITLLETRLMPKRKSSSQVLVPSILLTWMFGLLALCLQRSILC</sequence>
<dbReference type="Proteomes" id="UP000515126">
    <property type="component" value="Unplaced"/>
</dbReference>
<dbReference type="PANTHER" id="PTHR16529:SF9">
    <property type="entry name" value="LY6_PLAUR DOMAIN CONTAINING 10-RELATED"/>
    <property type="match status" value="1"/>
</dbReference>
<keyword evidence="3" id="KW-0732">Signal</keyword>
<evidence type="ECO:0000256" key="2">
    <source>
        <dbReference type="ARBA" id="ARBA00022475"/>
    </source>
</evidence>
<comment type="subcellular location">
    <subcellularLocation>
        <location evidence="1">Cell membrane</location>
    </subcellularLocation>
</comment>
<evidence type="ECO:0000256" key="4">
    <source>
        <dbReference type="ARBA" id="ARBA00023136"/>
    </source>
</evidence>
<keyword evidence="6" id="KW-1133">Transmembrane helix</keyword>
<evidence type="ECO:0000256" key="1">
    <source>
        <dbReference type="ARBA" id="ARBA00004236"/>
    </source>
</evidence>
<feature type="transmembrane region" description="Helical" evidence="6">
    <location>
        <begin position="192"/>
        <end position="210"/>
    </location>
</feature>
<keyword evidence="5" id="KW-0325">Glycoprotein</keyword>
<dbReference type="AlphaFoldDB" id="A0A6P5P8N0"/>
<dbReference type="KEGG" id="mcal:110288568"/>
<keyword evidence="6" id="KW-0812">Transmembrane</keyword>
<dbReference type="InterPro" id="IPR051899">
    <property type="entry name" value="Fert-Immune_med_protein"/>
</dbReference>
<keyword evidence="4 6" id="KW-0472">Membrane</keyword>
<dbReference type="GO" id="GO:0098742">
    <property type="term" value="P:cell-cell adhesion via plasma-membrane adhesion molecules"/>
    <property type="evidence" value="ECO:0007669"/>
    <property type="project" value="TreeGrafter"/>
</dbReference>
<reference evidence="8" key="1">
    <citation type="submission" date="2025-08" db="UniProtKB">
        <authorList>
            <consortium name="RefSeq"/>
        </authorList>
    </citation>
    <scope>IDENTIFICATION</scope>
</reference>
<dbReference type="RefSeq" id="XP_021010541.1">
    <property type="nucleotide sequence ID" value="XM_021154882.1"/>
</dbReference>